<feature type="region of interest" description="Disordered" evidence="1">
    <location>
        <begin position="133"/>
        <end position="168"/>
    </location>
</feature>
<dbReference type="EMBL" id="MGDX01000021">
    <property type="protein sequence ID" value="OGL70867.1"/>
    <property type="molecule type" value="Genomic_DNA"/>
</dbReference>
<sequence length="168" mass="18728">MIDPSRLQENDLFVLSVVRHGHSCVLTLNVKRREQFLLRSPQLVRDPVDLCSDEGRLATLINALPPLNRLPQGLTLQAERAVCGEHPVAPVYSASPSDPVDRLNAWLHIRAMEPAKVPEMWQGFTRVEVRVVRGDEKRRPLEPTPAPNAPPPRHPPIGSVADELEPVS</sequence>
<name>A0A1F7TZJ8_9BACT</name>
<feature type="compositionally biased region" description="Pro residues" evidence="1">
    <location>
        <begin position="142"/>
        <end position="155"/>
    </location>
</feature>
<evidence type="ECO:0000313" key="2">
    <source>
        <dbReference type="EMBL" id="OGL70867.1"/>
    </source>
</evidence>
<protein>
    <submittedName>
        <fullName evidence="2">Uncharacterized protein</fullName>
    </submittedName>
</protein>
<proteinExistence type="predicted"/>
<dbReference type="AlphaFoldDB" id="A0A1F7TZJ8"/>
<evidence type="ECO:0000256" key="1">
    <source>
        <dbReference type="SAM" id="MobiDB-lite"/>
    </source>
</evidence>
<organism evidence="2 3">
    <name type="scientific">Candidatus Uhrbacteria bacterium RIFCSPHIGHO2_02_FULL_53_13</name>
    <dbReference type="NCBI Taxonomy" id="1802389"/>
    <lineage>
        <taxon>Bacteria</taxon>
        <taxon>Candidatus Uhriibacteriota</taxon>
    </lineage>
</organism>
<gene>
    <name evidence="2" type="ORF">A3C17_02820</name>
</gene>
<comment type="caution">
    <text evidence="2">The sequence shown here is derived from an EMBL/GenBank/DDBJ whole genome shotgun (WGS) entry which is preliminary data.</text>
</comment>
<accession>A0A1F7TZJ8</accession>
<reference evidence="2 3" key="1">
    <citation type="journal article" date="2016" name="Nat. Commun.">
        <title>Thousands of microbial genomes shed light on interconnected biogeochemical processes in an aquifer system.</title>
        <authorList>
            <person name="Anantharaman K."/>
            <person name="Brown C.T."/>
            <person name="Hug L.A."/>
            <person name="Sharon I."/>
            <person name="Castelle C.J."/>
            <person name="Probst A.J."/>
            <person name="Thomas B.C."/>
            <person name="Singh A."/>
            <person name="Wilkins M.J."/>
            <person name="Karaoz U."/>
            <person name="Brodie E.L."/>
            <person name="Williams K.H."/>
            <person name="Hubbard S.S."/>
            <person name="Banfield J.F."/>
        </authorList>
    </citation>
    <scope>NUCLEOTIDE SEQUENCE [LARGE SCALE GENOMIC DNA]</scope>
</reference>
<dbReference type="Proteomes" id="UP000177097">
    <property type="component" value="Unassembled WGS sequence"/>
</dbReference>
<evidence type="ECO:0000313" key="3">
    <source>
        <dbReference type="Proteomes" id="UP000177097"/>
    </source>
</evidence>